<evidence type="ECO:0000313" key="7">
    <source>
        <dbReference type="Proteomes" id="UP000193964"/>
    </source>
</evidence>
<dbReference type="GO" id="GO:0016020">
    <property type="term" value="C:membrane"/>
    <property type="evidence" value="ECO:0007669"/>
    <property type="project" value="UniProtKB-SubCell"/>
</dbReference>
<name>A0A1X2EV85_9MYCO</name>
<dbReference type="Pfam" id="PF13564">
    <property type="entry name" value="DoxX_2"/>
    <property type="match status" value="1"/>
</dbReference>
<dbReference type="Proteomes" id="UP000193964">
    <property type="component" value="Unassembled WGS sequence"/>
</dbReference>
<evidence type="ECO:0000256" key="4">
    <source>
        <dbReference type="ARBA" id="ARBA00023136"/>
    </source>
</evidence>
<protein>
    <recommendedName>
        <fullName evidence="8">DoxX family protein</fullName>
    </recommendedName>
</protein>
<accession>A0A1X2EV85</accession>
<organism evidence="6 7">
    <name type="scientific">Mycolicibacterium wolinskyi</name>
    <dbReference type="NCBI Taxonomy" id="59750"/>
    <lineage>
        <taxon>Bacteria</taxon>
        <taxon>Bacillati</taxon>
        <taxon>Actinomycetota</taxon>
        <taxon>Actinomycetes</taxon>
        <taxon>Mycobacteriales</taxon>
        <taxon>Mycobacteriaceae</taxon>
        <taxon>Mycolicibacterium</taxon>
    </lineage>
</organism>
<comment type="subcellular location">
    <subcellularLocation>
        <location evidence="1">Membrane</location>
        <topology evidence="1">Multi-pass membrane protein</topology>
    </subcellularLocation>
</comment>
<proteinExistence type="predicted"/>
<comment type="caution">
    <text evidence="6">The sequence shown here is derived from an EMBL/GenBank/DDBJ whole genome shotgun (WGS) entry which is preliminary data.</text>
</comment>
<keyword evidence="4 5" id="KW-0472">Membrane</keyword>
<evidence type="ECO:0000313" key="6">
    <source>
        <dbReference type="EMBL" id="ORX10045.1"/>
    </source>
</evidence>
<dbReference type="InterPro" id="IPR032808">
    <property type="entry name" value="DoxX"/>
</dbReference>
<dbReference type="OrthoDB" id="165191at2"/>
<dbReference type="EMBL" id="LQQA01000033">
    <property type="protein sequence ID" value="ORX10045.1"/>
    <property type="molecule type" value="Genomic_DNA"/>
</dbReference>
<keyword evidence="2 5" id="KW-0812">Transmembrane</keyword>
<dbReference type="RefSeq" id="WP_085149365.1">
    <property type="nucleotide sequence ID" value="NZ_JACKUA010000020.1"/>
</dbReference>
<sequence>MHLTTTILMGLLALLLIATGTMKLLDNATARGNADHLGISANLSRAIGIAEIAGAAGLILGIFFVPLAIITATAVLILMIGAIVYHARAHDSFTAILPAVLSPRRPWRSSC</sequence>
<reference evidence="6 7" key="1">
    <citation type="submission" date="2016-01" db="EMBL/GenBank/DDBJ databases">
        <title>The new phylogeny of the genus Mycobacterium.</title>
        <authorList>
            <person name="Tarcisio F."/>
            <person name="Conor M."/>
            <person name="Antonella G."/>
            <person name="Elisabetta G."/>
            <person name="Giulia F.S."/>
            <person name="Sara T."/>
            <person name="Anna F."/>
            <person name="Clotilde B."/>
            <person name="Roberto B."/>
            <person name="Veronica D.S."/>
            <person name="Fabio R."/>
            <person name="Monica P."/>
            <person name="Olivier J."/>
            <person name="Enrico T."/>
            <person name="Nicola S."/>
        </authorList>
    </citation>
    <scope>NUCLEOTIDE SEQUENCE [LARGE SCALE GENOMIC DNA]</scope>
    <source>
        <strain evidence="6 7">ATCC 700010</strain>
    </source>
</reference>
<feature type="transmembrane region" description="Helical" evidence="5">
    <location>
        <begin position="58"/>
        <end position="85"/>
    </location>
</feature>
<evidence type="ECO:0000256" key="3">
    <source>
        <dbReference type="ARBA" id="ARBA00022989"/>
    </source>
</evidence>
<evidence type="ECO:0008006" key="8">
    <source>
        <dbReference type="Google" id="ProtNLM"/>
    </source>
</evidence>
<evidence type="ECO:0000256" key="5">
    <source>
        <dbReference type="SAM" id="Phobius"/>
    </source>
</evidence>
<dbReference type="AlphaFoldDB" id="A0A1X2EV85"/>
<gene>
    <name evidence="6" type="ORF">AWC31_07625</name>
</gene>
<evidence type="ECO:0000256" key="2">
    <source>
        <dbReference type="ARBA" id="ARBA00022692"/>
    </source>
</evidence>
<evidence type="ECO:0000256" key="1">
    <source>
        <dbReference type="ARBA" id="ARBA00004141"/>
    </source>
</evidence>
<keyword evidence="3 5" id="KW-1133">Transmembrane helix</keyword>